<protein>
    <submittedName>
        <fullName evidence="2">Uncharacterized protein</fullName>
    </submittedName>
</protein>
<feature type="region of interest" description="Disordered" evidence="1">
    <location>
        <begin position="192"/>
        <end position="261"/>
    </location>
</feature>
<gene>
    <name evidence="2" type="ORF">UMAG_03433</name>
</gene>
<dbReference type="eggNOG" id="ENOG502SE84">
    <property type="taxonomic scope" value="Eukaryota"/>
</dbReference>
<feature type="compositionally biased region" description="Acidic residues" evidence="1">
    <location>
        <begin position="221"/>
        <end position="232"/>
    </location>
</feature>
<dbReference type="STRING" id="237631.A0A0D1C3N1"/>
<evidence type="ECO:0000313" key="2">
    <source>
        <dbReference type="EMBL" id="KIS68337.1"/>
    </source>
</evidence>
<evidence type="ECO:0000256" key="1">
    <source>
        <dbReference type="SAM" id="MobiDB-lite"/>
    </source>
</evidence>
<accession>A0A0D1C3N1</accession>
<evidence type="ECO:0000313" key="3">
    <source>
        <dbReference type="Proteomes" id="UP000000561"/>
    </source>
</evidence>
<dbReference type="InParanoid" id="A0A0D1C3N1"/>
<organism evidence="2 3">
    <name type="scientific">Mycosarcoma maydis</name>
    <name type="common">Corn smut fungus</name>
    <name type="synonym">Ustilago maydis</name>
    <dbReference type="NCBI Taxonomy" id="5270"/>
    <lineage>
        <taxon>Eukaryota</taxon>
        <taxon>Fungi</taxon>
        <taxon>Dikarya</taxon>
        <taxon>Basidiomycota</taxon>
        <taxon>Ustilaginomycotina</taxon>
        <taxon>Ustilaginomycetes</taxon>
        <taxon>Ustilaginales</taxon>
        <taxon>Ustilaginaceae</taxon>
        <taxon>Mycosarcoma</taxon>
    </lineage>
</organism>
<feature type="compositionally biased region" description="Low complexity" evidence="1">
    <location>
        <begin position="77"/>
        <end position="132"/>
    </location>
</feature>
<dbReference type="OrthoDB" id="2595549at2759"/>
<dbReference type="EMBL" id="CM003148">
    <property type="protein sequence ID" value="KIS68337.1"/>
    <property type="molecule type" value="Genomic_DNA"/>
</dbReference>
<dbReference type="OMA" id="KHTADAR"/>
<dbReference type="RefSeq" id="XP_011389897.1">
    <property type="nucleotide sequence ID" value="XM_011391595.1"/>
</dbReference>
<sequence length="512" mass="53955">MTSRPTTCSSSSSSSSSSMPFMAATATATTAAARSPSLGAPPIRLRHPLPAPPIQCTSSSSHNKASKPSHAPPPPGSCSSSLSYLTSRSSPRYNYPAASPSTSPYYSSSHPSPAPSTTSSAGGSSLGSATSTLRTPPDLLINGTSVGHTKGAQQLAVNTWNGMLVKPKPPRCLAKHEISKRQSLLKRLPPLTHSLQLPSPPPSPKLHSTVPSGKRRRDSVDADGGDSGDSDDIPISNTDIPRPQSRRPRSAASILSTARPGSLTPDTLSALAAAYRSAARELKHAADARTSALSASRPSYFAARPTQLSALQQLDAVLLFCYAFWLDDLGCSSSASNDSGGACITKNWISLFGLLRYATNAHSDLGNDVLLGVCRLVEAAVLRKLHAHDSALLVRLCTSKSASMDELEQMVMRQAADLERSDRLARQARTLLSAPTLATTHPDLLHTALHSSLSIADVPGLANMPDPNTASFAWPIDTITPIPHIVAFGRTAIAEHAAKSRIPFTLIRVRSQ</sequence>
<name>A0A0D1C3N1_MYCMD</name>
<feature type="region of interest" description="Disordered" evidence="1">
    <location>
        <begin position="1"/>
        <end position="145"/>
    </location>
</feature>
<proteinExistence type="predicted"/>
<feature type="compositionally biased region" description="Low complexity" evidence="1">
    <location>
        <begin position="58"/>
        <end position="69"/>
    </location>
</feature>
<dbReference type="AlphaFoldDB" id="A0A0D1C3N1"/>
<reference evidence="2 3" key="1">
    <citation type="journal article" date="2006" name="Nature">
        <title>Insights from the genome of the biotrophic fungal plant pathogen Ustilago maydis.</title>
        <authorList>
            <person name="Kamper J."/>
            <person name="Kahmann R."/>
            <person name="Bolker M."/>
            <person name="Ma L.J."/>
            <person name="Brefort T."/>
            <person name="Saville B.J."/>
            <person name="Banuett F."/>
            <person name="Kronstad J.W."/>
            <person name="Gold S.E."/>
            <person name="Muller O."/>
            <person name="Perlin M.H."/>
            <person name="Wosten H.A."/>
            <person name="de Vries R."/>
            <person name="Ruiz-Herrera J."/>
            <person name="Reynaga-Pena C.G."/>
            <person name="Snetselaar K."/>
            <person name="McCann M."/>
            <person name="Perez-Martin J."/>
            <person name="Feldbrugge M."/>
            <person name="Basse C.W."/>
            <person name="Steinberg G."/>
            <person name="Ibeas J.I."/>
            <person name="Holloman W."/>
            <person name="Guzman P."/>
            <person name="Farman M."/>
            <person name="Stajich J.E."/>
            <person name="Sentandreu R."/>
            <person name="Gonzalez-Prieto J.M."/>
            <person name="Kennell J.C."/>
            <person name="Molina L."/>
            <person name="Schirawski J."/>
            <person name="Mendoza-Mendoza A."/>
            <person name="Greilinger D."/>
            <person name="Munch K."/>
            <person name="Rossel N."/>
            <person name="Scherer M."/>
            <person name="Vranes M."/>
            <person name="Ladendorf O."/>
            <person name="Vincon V."/>
            <person name="Fuchs U."/>
            <person name="Sandrock B."/>
            <person name="Meng S."/>
            <person name="Ho E.C."/>
            <person name="Cahill M.J."/>
            <person name="Boyce K.J."/>
            <person name="Klose J."/>
            <person name="Klosterman S.J."/>
            <person name="Deelstra H.J."/>
            <person name="Ortiz-Castellanos L."/>
            <person name="Li W."/>
            <person name="Sanchez-Alonso P."/>
            <person name="Schreier P.H."/>
            <person name="Hauser-Hahn I."/>
            <person name="Vaupel M."/>
            <person name="Koopmann E."/>
            <person name="Friedrich G."/>
            <person name="Voss H."/>
            <person name="Schluter T."/>
            <person name="Margolis J."/>
            <person name="Platt D."/>
            <person name="Swimmer C."/>
            <person name="Gnirke A."/>
            <person name="Chen F."/>
            <person name="Vysotskaia V."/>
            <person name="Mannhaupt G."/>
            <person name="Guldener U."/>
            <person name="Munsterkotter M."/>
            <person name="Haase D."/>
            <person name="Oesterheld M."/>
            <person name="Mewes H.W."/>
            <person name="Mauceli E.W."/>
            <person name="DeCaprio D."/>
            <person name="Wade C.M."/>
            <person name="Butler J."/>
            <person name="Young S."/>
            <person name="Jaffe D.B."/>
            <person name="Calvo S."/>
            <person name="Nusbaum C."/>
            <person name="Galagan J."/>
            <person name="Birren B.W."/>
        </authorList>
    </citation>
    <scope>NUCLEOTIDE SEQUENCE [LARGE SCALE GENOMIC DNA]</scope>
    <source>
        <strain evidence="3">DSM 14603 / FGSC 9021 / UM521</strain>
    </source>
</reference>
<dbReference type="VEuPathDB" id="FungiDB:UMAG_03433"/>
<feature type="compositionally biased region" description="Low complexity" evidence="1">
    <location>
        <begin position="1"/>
        <end position="37"/>
    </location>
</feature>
<keyword evidence="3" id="KW-1185">Reference proteome</keyword>
<dbReference type="KEGG" id="uma:UMAG_03433"/>
<dbReference type="Proteomes" id="UP000000561">
    <property type="component" value="Chromosome 9"/>
</dbReference>
<dbReference type="GeneID" id="23563884"/>